<dbReference type="SUPFAM" id="SSF56801">
    <property type="entry name" value="Acetyl-CoA synthetase-like"/>
    <property type="match status" value="1"/>
</dbReference>
<dbReference type="RefSeq" id="WP_192509585.1">
    <property type="nucleotide sequence ID" value="NZ_AQGV01000015.1"/>
</dbReference>
<sequence>MQSVDTIITQLKVMLVSDLEVLPEQAANLSISQSLLETPVFLDSVDLMQLYAQCKKTFALSVISEPSFPSLEQLATAIIDSAKHQALPVQTGYFYDNQNTPLSEGSVLDLIALAAYSNIDIKPNNESGHVYVKDSSPLDIIKTVCVLLSLGYTPILSAAKHAPNNAFSWQQLPKNPSNINHNRHQLLPFLQMELIDNNIGFETSGSTGTPQQWFKSIRALLNEADTFTQSFDFSDVDYITACVDLRHMYGFVWGFALPLKLNIPVHYQHSNTPQLCPVKQQNNACIVTPTLWDFAAEQLCSKTKLLVSSGAAFGAQRTAKLEEIQKEKQLICPAIEVLGSTETGALGYRTLKTTSRYFTRFNVVNFKLADNGQYQITSPFLASGLTTFSLQDKLNFIDENTFEHLGRLDKIFKYAGKRVSIKAVEDVLSHVFSDLNNKVYFIEDTRNIKGGELVAFVESPKLSLTDFADFQHHFVDLPIPKINFIKSFPINDMGKTTLSALKEMIHD</sequence>
<dbReference type="Gene3D" id="3.40.50.12780">
    <property type="entry name" value="N-terminal domain of ligase-like"/>
    <property type="match status" value="1"/>
</dbReference>
<accession>A0ABR9EHJ5</accession>
<name>A0ABR9EHJ5_9GAMM</name>
<proteinExistence type="predicted"/>
<feature type="domain" description="AMP-dependent synthetase/ligase" evidence="1">
    <location>
        <begin position="203"/>
        <end position="348"/>
    </location>
</feature>
<gene>
    <name evidence="2" type="ORF">PAUR_b0525</name>
</gene>
<comment type="caution">
    <text evidence="2">The sequence shown here is derived from an EMBL/GenBank/DDBJ whole genome shotgun (WGS) entry which is preliminary data.</text>
</comment>
<protein>
    <recommendedName>
        <fullName evidence="1">AMP-dependent synthetase/ligase domain-containing protein</fullName>
    </recommendedName>
</protein>
<reference evidence="2 3" key="1">
    <citation type="submission" date="2015-03" db="EMBL/GenBank/DDBJ databases">
        <title>Genome sequence of Pseudoalteromonas aurantia.</title>
        <authorList>
            <person name="Xie B.-B."/>
            <person name="Rong J.-C."/>
            <person name="Qin Q.-L."/>
            <person name="Zhang Y.-Z."/>
        </authorList>
    </citation>
    <scope>NUCLEOTIDE SEQUENCE [LARGE SCALE GENOMIC DNA]</scope>
    <source>
        <strain evidence="2 3">208</strain>
    </source>
</reference>
<dbReference type="InterPro" id="IPR042099">
    <property type="entry name" value="ANL_N_sf"/>
</dbReference>
<dbReference type="EMBL" id="AQGV01000015">
    <property type="protein sequence ID" value="MBE0370476.1"/>
    <property type="molecule type" value="Genomic_DNA"/>
</dbReference>
<evidence type="ECO:0000259" key="1">
    <source>
        <dbReference type="Pfam" id="PF00501"/>
    </source>
</evidence>
<dbReference type="Pfam" id="PF00501">
    <property type="entry name" value="AMP-binding"/>
    <property type="match status" value="1"/>
</dbReference>
<dbReference type="Proteomes" id="UP000615755">
    <property type="component" value="Unassembled WGS sequence"/>
</dbReference>
<dbReference type="InterPro" id="IPR000873">
    <property type="entry name" value="AMP-dep_synth/lig_dom"/>
</dbReference>
<evidence type="ECO:0000313" key="3">
    <source>
        <dbReference type="Proteomes" id="UP000615755"/>
    </source>
</evidence>
<evidence type="ECO:0000313" key="2">
    <source>
        <dbReference type="EMBL" id="MBE0370476.1"/>
    </source>
</evidence>
<keyword evidence="3" id="KW-1185">Reference proteome</keyword>
<organism evidence="2 3">
    <name type="scientific">Pseudoalteromonas aurantia 208</name>
    <dbReference type="NCBI Taxonomy" id="1314867"/>
    <lineage>
        <taxon>Bacteria</taxon>
        <taxon>Pseudomonadati</taxon>
        <taxon>Pseudomonadota</taxon>
        <taxon>Gammaproteobacteria</taxon>
        <taxon>Alteromonadales</taxon>
        <taxon>Pseudoalteromonadaceae</taxon>
        <taxon>Pseudoalteromonas</taxon>
    </lineage>
</organism>